<keyword evidence="4" id="KW-0223">Dioxygenase</keyword>
<dbReference type="Pfam" id="PF14226">
    <property type="entry name" value="DIOX_N"/>
    <property type="match status" value="1"/>
</dbReference>
<dbReference type="InterPro" id="IPR026992">
    <property type="entry name" value="DIOX_N"/>
</dbReference>
<dbReference type="AlphaFoldDB" id="A0AAD6ZDX6"/>
<dbReference type="InterPro" id="IPR005123">
    <property type="entry name" value="Oxoglu/Fe-dep_dioxygenase_dom"/>
</dbReference>
<sequence>MNSYGALEESGVAVVDFSAYLDGSNKQGVGNAIFSSFKDVGFVCLLNHGVPLEMIAKIFGATKALFAQPMEVKELARHPPLGTDNRGYSSPGREKIRQPNANGDVETPRPTVPDFREHFECGSEDSTEIDNIWPPADVLPGFKETCLEYFWLCYGVELNLLRALALGMGLEEDYLCRIHSIPDEGNQLRLLHYPSVPLESLRNETVERIGAHTDFASITLLLQDEVGGLEIEDPREPGLYRAIPPVPGALVVNAGDFLMRWSNDTIRSTMHRVRAPPGSETPDGMIAERYSIPYVSTNDAKTVIDCIPGTWDAERPKKYEPISAGEYVQKRQAASY</sequence>
<evidence type="ECO:0000259" key="3">
    <source>
        <dbReference type="PROSITE" id="PS51471"/>
    </source>
</evidence>
<dbReference type="InterPro" id="IPR027443">
    <property type="entry name" value="IPNS-like_sf"/>
</dbReference>
<evidence type="ECO:0000256" key="2">
    <source>
        <dbReference type="SAM" id="MobiDB-lite"/>
    </source>
</evidence>
<dbReference type="PROSITE" id="PS51471">
    <property type="entry name" value="FE2OG_OXY"/>
    <property type="match status" value="1"/>
</dbReference>
<proteinExistence type="inferred from homology"/>
<feature type="domain" description="Fe2OG dioxygenase" evidence="3">
    <location>
        <begin position="184"/>
        <end position="298"/>
    </location>
</feature>
<dbReference type="SUPFAM" id="SSF51197">
    <property type="entry name" value="Clavaminate synthase-like"/>
    <property type="match status" value="1"/>
</dbReference>
<name>A0AAD6ZDX6_9AGAR</name>
<dbReference type="InterPro" id="IPR050231">
    <property type="entry name" value="Iron_ascorbate_oxido_reductase"/>
</dbReference>
<reference evidence="4" key="1">
    <citation type="submission" date="2023-03" db="EMBL/GenBank/DDBJ databases">
        <title>Massive genome expansion in bonnet fungi (Mycena s.s.) driven by repeated elements and novel gene families across ecological guilds.</title>
        <authorList>
            <consortium name="Lawrence Berkeley National Laboratory"/>
            <person name="Harder C.B."/>
            <person name="Miyauchi S."/>
            <person name="Viragh M."/>
            <person name="Kuo A."/>
            <person name="Thoen E."/>
            <person name="Andreopoulos B."/>
            <person name="Lu D."/>
            <person name="Skrede I."/>
            <person name="Drula E."/>
            <person name="Henrissat B."/>
            <person name="Morin E."/>
            <person name="Kohler A."/>
            <person name="Barry K."/>
            <person name="LaButti K."/>
            <person name="Morin E."/>
            <person name="Salamov A."/>
            <person name="Lipzen A."/>
            <person name="Mereny Z."/>
            <person name="Hegedus B."/>
            <person name="Baldrian P."/>
            <person name="Stursova M."/>
            <person name="Weitz H."/>
            <person name="Taylor A."/>
            <person name="Grigoriev I.V."/>
            <person name="Nagy L.G."/>
            <person name="Martin F."/>
            <person name="Kauserud H."/>
        </authorList>
    </citation>
    <scope>NUCLEOTIDE SEQUENCE</scope>
    <source>
        <strain evidence="4">CBHHK002</strain>
    </source>
</reference>
<evidence type="ECO:0000313" key="5">
    <source>
        <dbReference type="Proteomes" id="UP001218218"/>
    </source>
</evidence>
<comment type="similarity">
    <text evidence="1">Belongs to the iron/ascorbate-dependent oxidoreductase family.</text>
</comment>
<comment type="caution">
    <text evidence="4">The sequence shown here is derived from an EMBL/GenBank/DDBJ whole genome shotgun (WGS) entry which is preliminary data.</text>
</comment>
<keyword evidence="1" id="KW-0560">Oxidoreductase</keyword>
<dbReference type="EMBL" id="JARIHO010000058">
    <property type="protein sequence ID" value="KAJ7318421.1"/>
    <property type="molecule type" value="Genomic_DNA"/>
</dbReference>
<keyword evidence="1" id="KW-0479">Metal-binding</keyword>
<organism evidence="4 5">
    <name type="scientific">Mycena albidolilacea</name>
    <dbReference type="NCBI Taxonomy" id="1033008"/>
    <lineage>
        <taxon>Eukaryota</taxon>
        <taxon>Fungi</taxon>
        <taxon>Dikarya</taxon>
        <taxon>Basidiomycota</taxon>
        <taxon>Agaricomycotina</taxon>
        <taxon>Agaricomycetes</taxon>
        <taxon>Agaricomycetidae</taxon>
        <taxon>Agaricales</taxon>
        <taxon>Marasmiineae</taxon>
        <taxon>Mycenaceae</taxon>
        <taxon>Mycena</taxon>
    </lineage>
</organism>
<dbReference type="Proteomes" id="UP001218218">
    <property type="component" value="Unassembled WGS sequence"/>
</dbReference>
<dbReference type="PRINTS" id="PR00682">
    <property type="entry name" value="IPNSYNTHASE"/>
</dbReference>
<dbReference type="Gene3D" id="2.60.120.330">
    <property type="entry name" value="B-lactam Antibiotic, Isopenicillin N Synthase, Chain"/>
    <property type="match status" value="1"/>
</dbReference>
<gene>
    <name evidence="4" type="ORF">DFH08DRAFT_714701</name>
</gene>
<keyword evidence="5" id="KW-1185">Reference proteome</keyword>
<feature type="region of interest" description="Disordered" evidence="2">
    <location>
        <begin position="77"/>
        <end position="114"/>
    </location>
</feature>
<dbReference type="InterPro" id="IPR044861">
    <property type="entry name" value="IPNS-like_FE2OG_OXY"/>
</dbReference>
<evidence type="ECO:0000313" key="4">
    <source>
        <dbReference type="EMBL" id="KAJ7318421.1"/>
    </source>
</evidence>
<dbReference type="Pfam" id="PF03171">
    <property type="entry name" value="2OG-FeII_Oxy"/>
    <property type="match status" value="1"/>
</dbReference>
<dbReference type="GO" id="GO:0051213">
    <property type="term" value="F:dioxygenase activity"/>
    <property type="evidence" value="ECO:0007669"/>
    <property type="project" value="UniProtKB-KW"/>
</dbReference>
<evidence type="ECO:0000256" key="1">
    <source>
        <dbReference type="RuleBase" id="RU003682"/>
    </source>
</evidence>
<keyword evidence="1" id="KW-0408">Iron</keyword>
<accession>A0AAD6ZDX6</accession>
<protein>
    <submittedName>
        <fullName evidence="4">Thymine dioxygenase</fullName>
    </submittedName>
</protein>
<dbReference type="GO" id="GO:0046872">
    <property type="term" value="F:metal ion binding"/>
    <property type="evidence" value="ECO:0007669"/>
    <property type="project" value="UniProtKB-KW"/>
</dbReference>
<dbReference type="PANTHER" id="PTHR47990">
    <property type="entry name" value="2-OXOGLUTARATE (2OG) AND FE(II)-DEPENDENT OXYGENASE SUPERFAMILY PROTEIN-RELATED"/>
    <property type="match status" value="1"/>
</dbReference>